<evidence type="ECO:0000256" key="1">
    <source>
        <dbReference type="ARBA" id="ARBA00022723"/>
    </source>
</evidence>
<dbReference type="RefSeq" id="XP_007837289.1">
    <property type="nucleotide sequence ID" value="XM_007839098.1"/>
</dbReference>
<dbReference type="InParanoid" id="W3WX78"/>
<dbReference type="STRING" id="1229662.W3WX78"/>
<dbReference type="PRINTS" id="PR00318">
    <property type="entry name" value="GPROTEINA"/>
</dbReference>
<dbReference type="SUPFAM" id="SSF52540">
    <property type="entry name" value="P-loop containing nucleoside triphosphate hydrolases"/>
    <property type="match status" value="1"/>
</dbReference>
<dbReference type="SMART" id="SM00275">
    <property type="entry name" value="G_alpha"/>
    <property type="match status" value="1"/>
</dbReference>
<evidence type="ECO:0000256" key="6">
    <source>
        <dbReference type="PIRSR" id="PIRSR601019-2"/>
    </source>
</evidence>
<dbReference type="HOGENOM" id="CLU_420394_0_0_1"/>
<feature type="binding site" evidence="6">
    <location>
        <position position="400"/>
    </location>
    <ligand>
        <name>Mg(2+)</name>
        <dbReference type="ChEBI" id="CHEBI:18420"/>
    </ligand>
</feature>
<evidence type="ECO:0000256" key="4">
    <source>
        <dbReference type="ARBA" id="ARBA00023224"/>
    </source>
</evidence>
<gene>
    <name evidence="8" type="ORF">PFICI_10517</name>
</gene>
<dbReference type="eggNOG" id="KOG0082">
    <property type="taxonomic scope" value="Eukaryota"/>
</dbReference>
<dbReference type="KEGG" id="pfy:PFICI_10517"/>
<protein>
    <submittedName>
        <fullName evidence="8">Uncharacterized protein</fullName>
    </submittedName>
</protein>
<keyword evidence="9" id="KW-1185">Reference proteome</keyword>
<dbReference type="EMBL" id="KI912115">
    <property type="protein sequence ID" value="ETS78455.1"/>
    <property type="molecule type" value="Genomic_DNA"/>
</dbReference>
<dbReference type="Pfam" id="PF00503">
    <property type="entry name" value="G-alpha"/>
    <property type="match status" value="1"/>
</dbReference>
<dbReference type="Gene3D" id="1.10.400.10">
    <property type="entry name" value="GI Alpha 1, domain 2-like"/>
    <property type="match status" value="1"/>
</dbReference>
<sequence length="707" mass="80464">MDPATIFQVIGTALSLGDVVVKSIMKLSSIKGRYQGAPMVLSTMIGQLYIVKSALDRLGDFSRPEHSQHPRHQQLSQQVGSALDSFGLLILALEERLSQFEATELTDMRVKDRLALLWNEKDMLDYSMLLDRQVNALTLLLQAMQCPSWPQQYDLMCKEENVEILRLATDCSTSIVGVDNSSVSFVSENTDLISLRFDFDRIILESRIYQQAHRSHLRKSIRFDYTEAPKSPPTQETPAAVSTSQETRDGIQTPVNSASKEALIPAIESARRPLSESSDAASVLQETLPIAQFSDMLHLDNDNDETDHSSNLSSGHDKAKMIAPRQSIPSSPPWQNKRFRLGEWWRRPSMHKSIEAYRNPSRDSLIQTPSQTPSITTTAESTRPRAMKLLLLGDSESGKSTILRAILMHLNKFDVYSRSLELREVIWCNIVASTRAVLEAMKSSEIFFDDAVLQGHAASIFMQSDGYRTLPDSRLSQAIQFLWSNAEFRRAYERIATCYRSLDNAEYFAKNAERIISPDYQPTEQDAIYSMTKTTGIERLEFKFSGFSWELFDLGGARSERKKWIHAYELTDTIIFTIDVTCYSKTAKDDKTNCMEEQFSMFENLARSSWFTRTGFVVVFTKCDQLDQWMQRSPPKKYLPFWSLIAGGGSDVEQFLEYLEKRIMCLGPLGHNKRYLFLRVRFDNMDAHNPAGDILEAVLESQRSGFL</sequence>
<dbReference type="OrthoDB" id="5817230at2759"/>
<dbReference type="GeneID" id="19275530"/>
<dbReference type="FunFam" id="3.40.50.300:FF:000720">
    <property type="entry name" value="Guanine nucleotide-binding protein G(k) subunit alpha"/>
    <property type="match status" value="1"/>
</dbReference>
<feature type="binding site" evidence="5">
    <location>
        <begin position="396"/>
        <end position="401"/>
    </location>
    <ligand>
        <name>GTP</name>
        <dbReference type="ChEBI" id="CHEBI:37565"/>
    </ligand>
</feature>
<feature type="region of interest" description="Disordered" evidence="7">
    <location>
        <begin position="226"/>
        <end position="255"/>
    </location>
</feature>
<dbReference type="InterPro" id="IPR001019">
    <property type="entry name" value="Gprotein_alpha_su"/>
</dbReference>
<keyword evidence="4" id="KW-0807">Transducer</keyword>
<dbReference type="GO" id="GO:0007188">
    <property type="term" value="P:adenylate cyclase-modulating G protein-coupled receptor signaling pathway"/>
    <property type="evidence" value="ECO:0007669"/>
    <property type="project" value="TreeGrafter"/>
</dbReference>
<dbReference type="PANTHER" id="PTHR10218">
    <property type="entry name" value="GTP-BINDING PROTEIN ALPHA SUBUNIT"/>
    <property type="match status" value="1"/>
</dbReference>
<dbReference type="InterPro" id="IPR011025">
    <property type="entry name" value="GproteinA_insert"/>
</dbReference>
<dbReference type="PROSITE" id="PS51882">
    <property type="entry name" value="G_ALPHA"/>
    <property type="match status" value="1"/>
</dbReference>
<evidence type="ECO:0000313" key="9">
    <source>
        <dbReference type="Proteomes" id="UP000030651"/>
    </source>
</evidence>
<dbReference type="GO" id="GO:0005834">
    <property type="term" value="C:heterotrimeric G-protein complex"/>
    <property type="evidence" value="ECO:0007669"/>
    <property type="project" value="TreeGrafter"/>
</dbReference>
<dbReference type="GO" id="GO:0001664">
    <property type="term" value="F:G protein-coupled receptor binding"/>
    <property type="evidence" value="ECO:0007669"/>
    <property type="project" value="TreeGrafter"/>
</dbReference>
<keyword evidence="2 5" id="KW-0547">Nucleotide-binding</keyword>
<dbReference type="GO" id="GO:0031683">
    <property type="term" value="F:G-protein beta/gamma-subunit complex binding"/>
    <property type="evidence" value="ECO:0007669"/>
    <property type="project" value="InterPro"/>
</dbReference>
<organism evidence="8 9">
    <name type="scientific">Pestalotiopsis fici (strain W106-1 / CGMCC3.15140)</name>
    <dbReference type="NCBI Taxonomy" id="1229662"/>
    <lineage>
        <taxon>Eukaryota</taxon>
        <taxon>Fungi</taxon>
        <taxon>Dikarya</taxon>
        <taxon>Ascomycota</taxon>
        <taxon>Pezizomycotina</taxon>
        <taxon>Sordariomycetes</taxon>
        <taxon>Xylariomycetidae</taxon>
        <taxon>Amphisphaeriales</taxon>
        <taxon>Sporocadaceae</taxon>
        <taxon>Pestalotiopsis</taxon>
    </lineage>
</organism>
<dbReference type="GO" id="GO:0003924">
    <property type="term" value="F:GTPase activity"/>
    <property type="evidence" value="ECO:0007669"/>
    <property type="project" value="InterPro"/>
</dbReference>
<dbReference type="SUPFAM" id="SSF47895">
    <property type="entry name" value="Transducin (alpha subunit), insertion domain"/>
    <property type="match status" value="1"/>
</dbReference>
<keyword evidence="3 5" id="KW-0342">GTP-binding</keyword>
<dbReference type="InterPro" id="IPR027417">
    <property type="entry name" value="P-loop_NTPase"/>
</dbReference>
<accession>W3WX78</accession>
<feature type="binding site" evidence="6">
    <location>
        <position position="534"/>
    </location>
    <ligand>
        <name>Mg(2+)</name>
        <dbReference type="ChEBI" id="CHEBI:18420"/>
    </ligand>
</feature>
<evidence type="ECO:0000256" key="5">
    <source>
        <dbReference type="PIRSR" id="PIRSR601019-1"/>
    </source>
</evidence>
<proteinExistence type="predicted"/>
<dbReference type="GO" id="GO:0005737">
    <property type="term" value="C:cytoplasm"/>
    <property type="evidence" value="ECO:0007669"/>
    <property type="project" value="TreeGrafter"/>
</dbReference>
<feature type="compositionally biased region" description="Polar residues" evidence="7">
    <location>
        <begin position="233"/>
        <end position="245"/>
    </location>
</feature>
<evidence type="ECO:0000256" key="7">
    <source>
        <dbReference type="SAM" id="MobiDB-lite"/>
    </source>
</evidence>
<evidence type="ECO:0000256" key="2">
    <source>
        <dbReference type="ARBA" id="ARBA00022741"/>
    </source>
</evidence>
<dbReference type="Gene3D" id="3.40.50.300">
    <property type="entry name" value="P-loop containing nucleotide triphosphate hydrolases"/>
    <property type="match status" value="1"/>
</dbReference>
<dbReference type="GO" id="GO:0005525">
    <property type="term" value="F:GTP binding"/>
    <property type="evidence" value="ECO:0007669"/>
    <property type="project" value="UniProtKB-KW"/>
</dbReference>
<evidence type="ECO:0000313" key="8">
    <source>
        <dbReference type="EMBL" id="ETS78455.1"/>
    </source>
</evidence>
<dbReference type="AlphaFoldDB" id="W3WX78"/>
<dbReference type="PANTHER" id="PTHR10218:SF302">
    <property type="entry name" value="GUANINE NUCLEOTIDE-BINDING PROTEIN ALPHA-5 SUBUNIT"/>
    <property type="match status" value="1"/>
</dbReference>
<dbReference type="GO" id="GO:0046872">
    <property type="term" value="F:metal ion binding"/>
    <property type="evidence" value="ECO:0007669"/>
    <property type="project" value="UniProtKB-KW"/>
</dbReference>
<dbReference type="Proteomes" id="UP000030651">
    <property type="component" value="Unassembled WGS sequence"/>
</dbReference>
<reference evidence="9" key="1">
    <citation type="journal article" date="2015" name="BMC Genomics">
        <title>Genomic and transcriptomic analysis of the endophytic fungus Pestalotiopsis fici reveals its lifestyle and high potential for synthesis of natural products.</title>
        <authorList>
            <person name="Wang X."/>
            <person name="Zhang X."/>
            <person name="Liu L."/>
            <person name="Xiang M."/>
            <person name="Wang W."/>
            <person name="Sun X."/>
            <person name="Che Y."/>
            <person name="Guo L."/>
            <person name="Liu G."/>
            <person name="Guo L."/>
            <person name="Wang C."/>
            <person name="Yin W.B."/>
            <person name="Stadler M."/>
            <person name="Zhang X."/>
            <person name="Liu X."/>
        </authorList>
    </citation>
    <scope>NUCLEOTIDE SEQUENCE [LARGE SCALE GENOMIC DNA]</scope>
    <source>
        <strain evidence="9">W106-1 / CGMCC3.15140</strain>
    </source>
</reference>
<evidence type="ECO:0000256" key="3">
    <source>
        <dbReference type="ARBA" id="ARBA00023134"/>
    </source>
</evidence>
<keyword evidence="1 6" id="KW-0479">Metal-binding</keyword>
<keyword evidence="6" id="KW-0460">Magnesium</keyword>
<name>W3WX78_PESFW</name>